<dbReference type="AlphaFoldDB" id="A0A9Q0MWV3"/>
<dbReference type="Proteomes" id="UP001151699">
    <property type="component" value="Chromosome X"/>
</dbReference>
<keyword evidence="2" id="KW-1185">Reference proteome</keyword>
<dbReference type="OrthoDB" id="10471226at2759"/>
<evidence type="ECO:0000313" key="1">
    <source>
        <dbReference type="EMBL" id="KAJ6639487.1"/>
    </source>
</evidence>
<dbReference type="EMBL" id="WJQU01000003">
    <property type="protein sequence ID" value="KAJ6639487.1"/>
    <property type="molecule type" value="Genomic_DNA"/>
</dbReference>
<evidence type="ECO:0000313" key="2">
    <source>
        <dbReference type="Proteomes" id="UP001151699"/>
    </source>
</evidence>
<gene>
    <name evidence="1" type="ORF">Bhyg_12233</name>
</gene>
<reference evidence="1" key="1">
    <citation type="submission" date="2022-07" db="EMBL/GenBank/DDBJ databases">
        <authorList>
            <person name="Trinca V."/>
            <person name="Uliana J.V.C."/>
            <person name="Torres T.T."/>
            <person name="Ward R.J."/>
            <person name="Monesi N."/>
        </authorList>
    </citation>
    <scope>NUCLEOTIDE SEQUENCE</scope>
    <source>
        <strain evidence="1">HSMRA1968</strain>
        <tissue evidence="1">Whole embryos</tissue>
    </source>
</reference>
<proteinExistence type="predicted"/>
<name>A0A9Q0MWV3_9DIPT</name>
<feature type="non-terminal residue" evidence="1">
    <location>
        <position position="136"/>
    </location>
</feature>
<protein>
    <submittedName>
        <fullName evidence="1">Uncharacterized protein</fullName>
    </submittedName>
</protein>
<comment type="caution">
    <text evidence="1">The sequence shown here is derived from an EMBL/GenBank/DDBJ whole genome shotgun (WGS) entry which is preliminary data.</text>
</comment>
<accession>A0A9Q0MWV3</accession>
<sequence length="136" mass="15662">MQLRTDTNVYTEVSFLNSSKIYVKLSNFENIRFNATVKVYGFLWHPDGPEPDDNIQLLLQPNESKEVYLTKSSIVGSDIIATDGAYLRKELSNAKKNSNENDNEYYNYDYTALEKTGDGDEEPDSIIVLDYMQRKK</sequence>
<organism evidence="1 2">
    <name type="scientific">Pseudolycoriella hygida</name>
    <dbReference type="NCBI Taxonomy" id="35572"/>
    <lineage>
        <taxon>Eukaryota</taxon>
        <taxon>Metazoa</taxon>
        <taxon>Ecdysozoa</taxon>
        <taxon>Arthropoda</taxon>
        <taxon>Hexapoda</taxon>
        <taxon>Insecta</taxon>
        <taxon>Pterygota</taxon>
        <taxon>Neoptera</taxon>
        <taxon>Endopterygota</taxon>
        <taxon>Diptera</taxon>
        <taxon>Nematocera</taxon>
        <taxon>Sciaroidea</taxon>
        <taxon>Sciaridae</taxon>
        <taxon>Pseudolycoriella</taxon>
    </lineage>
</organism>